<feature type="domain" description="Cathepsin propeptide inhibitor" evidence="8">
    <location>
        <begin position="35"/>
        <end position="92"/>
    </location>
</feature>
<comment type="similarity">
    <text evidence="1">Belongs to the peptidase C1 family.</text>
</comment>
<evidence type="ECO:0000259" key="7">
    <source>
        <dbReference type="SMART" id="SM00645"/>
    </source>
</evidence>
<accession>A0ABR1ZLL3</accession>
<keyword evidence="10" id="KW-1185">Reference proteome</keyword>
<feature type="chain" id="PRO_5045677996" evidence="6">
    <location>
        <begin position="19"/>
        <end position="345"/>
    </location>
</feature>
<evidence type="ECO:0000256" key="6">
    <source>
        <dbReference type="SAM" id="SignalP"/>
    </source>
</evidence>
<reference evidence="9 10" key="1">
    <citation type="journal article" date="2024" name="G3 (Bethesda)">
        <title>Genome assembly of Hibiscus sabdariffa L. provides insights into metabolisms of medicinal natural products.</title>
        <authorList>
            <person name="Kim T."/>
        </authorList>
    </citation>
    <scope>NUCLEOTIDE SEQUENCE [LARGE SCALE GENOMIC DNA]</scope>
    <source>
        <strain evidence="9">TK-2024</strain>
        <tissue evidence="9">Old leaves</tissue>
    </source>
</reference>
<dbReference type="EMBL" id="JBBPBM010001872">
    <property type="protein sequence ID" value="KAK8481523.1"/>
    <property type="molecule type" value="Genomic_DNA"/>
</dbReference>
<dbReference type="InterPro" id="IPR013201">
    <property type="entry name" value="Prot_inhib_I29"/>
</dbReference>
<protein>
    <submittedName>
        <fullName evidence="9">Uncharacterized protein</fullName>
    </submittedName>
</protein>
<dbReference type="InterPro" id="IPR025661">
    <property type="entry name" value="Pept_asp_AS"/>
</dbReference>
<keyword evidence="4" id="KW-0788">Thiol protease</keyword>
<dbReference type="PRINTS" id="PR00705">
    <property type="entry name" value="PAPAIN"/>
</dbReference>
<keyword evidence="3" id="KW-0378">Hydrolase</keyword>
<dbReference type="PROSITE" id="PS00640">
    <property type="entry name" value="THIOL_PROTEASE_ASN"/>
    <property type="match status" value="1"/>
</dbReference>
<evidence type="ECO:0000259" key="8">
    <source>
        <dbReference type="SMART" id="SM00848"/>
    </source>
</evidence>
<dbReference type="InterPro" id="IPR013128">
    <property type="entry name" value="Peptidase_C1A"/>
</dbReference>
<dbReference type="PANTHER" id="PTHR12411">
    <property type="entry name" value="CYSTEINE PROTEASE FAMILY C1-RELATED"/>
    <property type="match status" value="1"/>
</dbReference>
<name>A0ABR1ZLL3_9ROSI</name>
<dbReference type="InterPro" id="IPR025660">
    <property type="entry name" value="Pept_his_AS"/>
</dbReference>
<dbReference type="InterPro" id="IPR038765">
    <property type="entry name" value="Papain-like_cys_pep_sf"/>
</dbReference>
<dbReference type="PROSITE" id="PS00639">
    <property type="entry name" value="THIOL_PROTEASE_HIS"/>
    <property type="match status" value="1"/>
</dbReference>
<evidence type="ECO:0000313" key="9">
    <source>
        <dbReference type="EMBL" id="KAK8481523.1"/>
    </source>
</evidence>
<dbReference type="InterPro" id="IPR039417">
    <property type="entry name" value="Peptidase_C1A_papain-like"/>
</dbReference>
<evidence type="ECO:0000256" key="4">
    <source>
        <dbReference type="ARBA" id="ARBA00022807"/>
    </source>
</evidence>
<keyword evidence="2" id="KW-0645">Protease</keyword>
<dbReference type="SMART" id="SM00848">
    <property type="entry name" value="Inhibitor_I29"/>
    <property type="match status" value="1"/>
</dbReference>
<feature type="signal peptide" evidence="6">
    <location>
        <begin position="1"/>
        <end position="18"/>
    </location>
</feature>
<evidence type="ECO:0000313" key="10">
    <source>
        <dbReference type="Proteomes" id="UP001472677"/>
    </source>
</evidence>
<dbReference type="Pfam" id="PF00112">
    <property type="entry name" value="Peptidase_C1"/>
    <property type="match status" value="1"/>
</dbReference>
<dbReference type="InterPro" id="IPR000668">
    <property type="entry name" value="Peptidase_C1A_C"/>
</dbReference>
<keyword evidence="6" id="KW-0732">Signal</keyword>
<keyword evidence="5" id="KW-1015">Disulfide bond</keyword>
<comment type="caution">
    <text evidence="9">The sequence shown here is derived from an EMBL/GenBank/DDBJ whole genome shotgun (WGS) entry which is preliminary data.</text>
</comment>
<evidence type="ECO:0000256" key="2">
    <source>
        <dbReference type="ARBA" id="ARBA00022670"/>
    </source>
</evidence>
<dbReference type="Proteomes" id="UP001472677">
    <property type="component" value="Unassembled WGS sequence"/>
</dbReference>
<feature type="domain" description="Peptidase C1A papain C-terminal" evidence="7">
    <location>
        <begin position="128"/>
        <end position="343"/>
    </location>
</feature>
<evidence type="ECO:0000256" key="5">
    <source>
        <dbReference type="ARBA" id="ARBA00023157"/>
    </source>
</evidence>
<proteinExistence type="inferred from homology"/>
<evidence type="ECO:0000256" key="3">
    <source>
        <dbReference type="ARBA" id="ARBA00022801"/>
    </source>
</evidence>
<dbReference type="SMART" id="SM00645">
    <property type="entry name" value="Pept_C1"/>
    <property type="match status" value="1"/>
</dbReference>
<dbReference type="SUPFAM" id="SSF54001">
    <property type="entry name" value="Cysteine proteinases"/>
    <property type="match status" value="1"/>
</dbReference>
<dbReference type="Gene3D" id="3.90.70.10">
    <property type="entry name" value="Cysteine proteinases"/>
    <property type="match status" value="1"/>
</dbReference>
<dbReference type="Pfam" id="PF08246">
    <property type="entry name" value="Inhibitor_I29"/>
    <property type="match status" value="1"/>
</dbReference>
<organism evidence="9 10">
    <name type="scientific">Hibiscus sabdariffa</name>
    <name type="common">roselle</name>
    <dbReference type="NCBI Taxonomy" id="183260"/>
    <lineage>
        <taxon>Eukaryota</taxon>
        <taxon>Viridiplantae</taxon>
        <taxon>Streptophyta</taxon>
        <taxon>Embryophyta</taxon>
        <taxon>Tracheophyta</taxon>
        <taxon>Spermatophyta</taxon>
        <taxon>Magnoliopsida</taxon>
        <taxon>eudicotyledons</taxon>
        <taxon>Gunneridae</taxon>
        <taxon>Pentapetalae</taxon>
        <taxon>rosids</taxon>
        <taxon>malvids</taxon>
        <taxon>Malvales</taxon>
        <taxon>Malvaceae</taxon>
        <taxon>Malvoideae</taxon>
        <taxon>Hibiscus</taxon>
    </lineage>
</organism>
<dbReference type="CDD" id="cd02248">
    <property type="entry name" value="Peptidase_C1A"/>
    <property type="match status" value="1"/>
</dbReference>
<sequence>MRLVNVFLFLFLFLEALASLVMSRTIHDIAIVEKHEQWMVDYGRKYESESEKEKRYNIFKENLEYIENFNNVGNRTFKLGLNEFADMSQDEFMATHTGYNKIPDNLVLMSESTSFVYEKDSDISQVPLDISFDWRDRDAVTPVKNQRHCNGCWAFAAVAAVESMTQIKTGTLISLSEQQLLDCSRNGANHGCNGGLMVDAYQYIFQNGGISSEENYPYLDIQQHACDVGKEAMKVTTVSGFKVVPANDENALANAVSEQPVSVGISARGKQFQFYNGHGVFTGDCDTNLNHAVTIIGYGKDEKGMEYWIIKNSWGETWGDKGFMKIQKGVNLCGIAKAASFPYLD</sequence>
<gene>
    <name evidence="9" type="ORF">V6N12_053024</name>
</gene>
<evidence type="ECO:0000256" key="1">
    <source>
        <dbReference type="ARBA" id="ARBA00008455"/>
    </source>
</evidence>